<dbReference type="GO" id="GO:0003700">
    <property type="term" value="F:DNA-binding transcription factor activity"/>
    <property type="evidence" value="ECO:0007669"/>
    <property type="project" value="InterPro"/>
</dbReference>
<protein>
    <submittedName>
        <fullName evidence="6">Transcriptional regulator, LysR family</fullName>
    </submittedName>
</protein>
<dbReference type="InterPro" id="IPR000847">
    <property type="entry name" value="LysR_HTH_N"/>
</dbReference>
<name>B0MA03_ANACD</name>
<keyword evidence="7" id="KW-1185">Reference proteome</keyword>
<evidence type="ECO:0000313" key="7">
    <source>
        <dbReference type="Proteomes" id="UP000004935"/>
    </source>
</evidence>
<dbReference type="SUPFAM" id="SSF46785">
    <property type="entry name" value="Winged helix' DNA-binding domain"/>
    <property type="match status" value="1"/>
</dbReference>
<dbReference type="Pfam" id="PF03466">
    <property type="entry name" value="LysR_substrate"/>
    <property type="match status" value="1"/>
</dbReference>
<evidence type="ECO:0000256" key="4">
    <source>
        <dbReference type="ARBA" id="ARBA00023163"/>
    </source>
</evidence>
<keyword evidence="2" id="KW-0805">Transcription regulation</keyword>
<dbReference type="FunFam" id="1.10.10.10:FF:000001">
    <property type="entry name" value="LysR family transcriptional regulator"/>
    <property type="match status" value="1"/>
</dbReference>
<evidence type="ECO:0000313" key="6">
    <source>
        <dbReference type="EMBL" id="EDR99125.1"/>
    </source>
</evidence>
<comment type="caution">
    <text evidence="6">The sequence shown here is derived from an EMBL/GenBank/DDBJ whole genome shotgun (WGS) entry which is preliminary data.</text>
</comment>
<dbReference type="PRINTS" id="PR00039">
    <property type="entry name" value="HTHLYSR"/>
</dbReference>
<dbReference type="Gene3D" id="1.10.10.10">
    <property type="entry name" value="Winged helix-like DNA-binding domain superfamily/Winged helix DNA-binding domain"/>
    <property type="match status" value="1"/>
</dbReference>
<dbReference type="PROSITE" id="PS50931">
    <property type="entry name" value="HTH_LYSR"/>
    <property type="match status" value="1"/>
</dbReference>
<dbReference type="GO" id="GO:0032993">
    <property type="term" value="C:protein-DNA complex"/>
    <property type="evidence" value="ECO:0007669"/>
    <property type="project" value="TreeGrafter"/>
</dbReference>
<reference evidence="6" key="1">
    <citation type="submission" date="2007-11" db="EMBL/GenBank/DDBJ databases">
        <authorList>
            <person name="Fulton L."/>
            <person name="Clifton S."/>
            <person name="Fulton B."/>
            <person name="Xu J."/>
            <person name="Minx P."/>
            <person name="Pepin K.H."/>
            <person name="Johnson M."/>
            <person name="Thiruvilangam P."/>
            <person name="Bhonagiri V."/>
            <person name="Nash W.E."/>
            <person name="Mardis E.R."/>
            <person name="Wilson R.K."/>
        </authorList>
    </citation>
    <scope>NUCLEOTIDE SEQUENCE [LARGE SCALE GENOMIC DNA]</scope>
    <source>
        <strain evidence="6">DSM 14662</strain>
    </source>
</reference>
<dbReference type="PANTHER" id="PTHR30346:SF0">
    <property type="entry name" value="HCA OPERON TRANSCRIPTIONAL ACTIVATOR HCAR"/>
    <property type="match status" value="1"/>
</dbReference>
<dbReference type="STRING" id="411490.ANACAC_00376"/>
<dbReference type="RefSeq" id="WP_006565886.1">
    <property type="nucleotide sequence ID" value="NZ_AP023027.1"/>
</dbReference>
<dbReference type="Pfam" id="PF00126">
    <property type="entry name" value="HTH_1"/>
    <property type="match status" value="1"/>
</dbReference>
<dbReference type="Proteomes" id="UP000004935">
    <property type="component" value="Unassembled WGS sequence"/>
</dbReference>
<organism evidence="6 7">
    <name type="scientific">Anaerostipes caccae (strain DSM 14662 / CCUG 47493 / JCM 13470 / NCIMB 13811 / L1-92)</name>
    <dbReference type="NCBI Taxonomy" id="411490"/>
    <lineage>
        <taxon>Bacteria</taxon>
        <taxon>Bacillati</taxon>
        <taxon>Bacillota</taxon>
        <taxon>Clostridia</taxon>
        <taxon>Lachnospirales</taxon>
        <taxon>Lachnospiraceae</taxon>
        <taxon>Anaerostipes</taxon>
    </lineage>
</organism>
<evidence type="ECO:0000256" key="3">
    <source>
        <dbReference type="ARBA" id="ARBA00023125"/>
    </source>
</evidence>
<dbReference type="PANTHER" id="PTHR30346">
    <property type="entry name" value="TRANSCRIPTIONAL DUAL REGULATOR HCAR-RELATED"/>
    <property type="match status" value="1"/>
</dbReference>
<dbReference type="Gene3D" id="3.40.190.290">
    <property type="match status" value="1"/>
</dbReference>
<dbReference type="GO" id="GO:0003677">
    <property type="term" value="F:DNA binding"/>
    <property type="evidence" value="ECO:0007669"/>
    <property type="project" value="UniProtKB-KW"/>
</dbReference>
<dbReference type="InterPro" id="IPR036390">
    <property type="entry name" value="WH_DNA-bd_sf"/>
</dbReference>
<feature type="domain" description="HTH lysR-type" evidence="5">
    <location>
        <begin position="4"/>
        <end position="61"/>
    </location>
</feature>
<keyword evidence="4" id="KW-0804">Transcription</keyword>
<evidence type="ECO:0000259" key="5">
    <source>
        <dbReference type="PROSITE" id="PS50931"/>
    </source>
</evidence>
<keyword evidence="3" id="KW-0238">DNA-binding</keyword>
<dbReference type="eggNOG" id="COG0583">
    <property type="taxonomic scope" value="Bacteria"/>
</dbReference>
<comment type="similarity">
    <text evidence="1">Belongs to the LysR transcriptional regulatory family.</text>
</comment>
<gene>
    <name evidence="6" type="ORF">ANACAC_00376</name>
</gene>
<reference evidence="6" key="2">
    <citation type="submission" date="2013-11" db="EMBL/GenBank/DDBJ databases">
        <title>Draft genome sequence of Anaerostipes caccae (DSM 14662).</title>
        <authorList>
            <person name="Sudarsanam P."/>
            <person name="Ley R."/>
            <person name="Guruge J."/>
            <person name="Turnbaugh P.J."/>
            <person name="Mahowald M."/>
            <person name="Liep D."/>
            <person name="Gordon J."/>
        </authorList>
    </citation>
    <scope>NUCLEOTIDE SEQUENCE</scope>
    <source>
        <strain evidence="6">DSM 14662</strain>
    </source>
</reference>
<dbReference type="EMBL" id="ABAX03000002">
    <property type="protein sequence ID" value="EDR99125.1"/>
    <property type="molecule type" value="Genomic_DNA"/>
</dbReference>
<sequence>MTFLLLKQLKYFTEVITCQSFTNAAEKCGISQSAMSQQIRALEENLDTELIRRKNRKFYMTPAGEYFYRHGLVLLDEAERLKKETARIGRQINQRLRVGYSKYLHGTELCRAAALLSEKYPMMELETAAGYAEELIDMLCFGGTDIILCSPKPGDLQDFEYISLTKGRYFIEISERSPLSALDYVNIEELRRIPCIIAVPADQRERQRDNCVNMLGLQDNILFADTPEEARLLAAWDRGFLLTEETGERPGQGDIPLRRIPLCADGKQLKREYIVCWRKDREDGFVREFAEILQKEYKKQNL</sequence>
<dbReference type="CDD" id="cd05466">
    <property type="entry name" value="PBP2_LTTR_substrate"/>
    <property type="match status" value="1"/>
</dbReference>
<proteinExistence type="inferred from homology"/>
<evidence type="ECO:0000256" key="1">
    <source>
        <dbReference type="ARBA" id="ARBA00009437"/>
    </source>
</evidence>
<dbReference type="InterPro" id="IPR005119">
    <property type="entry name" value="LysR_subst-bd"/>
</dbReference>
<accession>B0MA03</accession>
<dbReference type="AlphaFoldDB" id="B0MA03"/>
<dbReference type="HOGENOM" id="CLU_039613_6_2_9"/>
<dbReference type="SUPFAM" id="SSF53850">
    <property type="entry name" value="Periplasmic binding protein-like II"/>
    <property type="match status" value="1"/>
</dbReference>
<dbReference type="InterPro" id="IPR036388">
    <property type="entry name" value="WH-like_DNA-bd_sf"/>
</dbReference>
<evidence type="ECO:0000256" key="2">
    <source>
        <dbReference type="ARBA" id="ARBA00023015"/>
    </source>
</evidence>